<keyword evidence="1" id="KW-0732">Signal</keyword>
<dbReference type="Gene3D" id="3.90.76.10">
    <property type="entry name" value="Dipeptide-binding Protein, Domain 1"/>
    <property type="match status" value="1"/>
</dbReference>
<dbReference type="GeneID" id="45599717"/>
<dbReference type="GO" id="GO:0043190">
    <property type="term" value="C:ATP-binding cassette (ABC) transporter complex"/>
    <property type="evidence" value="ECO:0007669"/>
    <property type="project" value="InterPro"/>
</dbReference>
<dbReference type="PIRSF" id="PIRSF002741">
    <property type="entry name" value="MppA"/>
    <property type="match status" value="1"/>
</dbReference>
<evidence type="ECO:0000313" key="3">
    <source>
        <dbReference type="EMBL" id="MCB4880479.1"/>
    </source>
</evidence>
<dbReference type="AlphaFoldDB" id="A0A3E5HMS4"/>
<reference evidence="6 9" key="2">
    <citation type="submission" date="2019-07" db="EMBL/GenBank/DDBJ databases">
        <authorList>
            <person name="Chang H.-W."/>
            <person name="Raman A."/>
            <person name="Venkatesh S."/>
            <person name="Gehrig J."/>
        </authorList>
    </citation>
    <scope>NUCLEOTIDE SEQUENCE [LARGE SCALE GENOMIC DNA]</scope>
    <source>
        <strain evidence="6">Bifidobacterium_pseudocatenulatum_LFYP_29</strain>
    </source>
</reference>
<evidence type="ECO:0000313" key="6">
    <source>
        <dbReference type="EMBL" id="VUX63104.1"/>
    </source>
</evidence>
<dbReference type="Proteomes" id="UP000494211">
    <property type="component" value="Unassembled WGS sequence"/>
</dbReference>
<keyword evidence="10" id="KW-1185">Reference proteome</keyword>
<evidence type="ECO:0000313" key="11">
    <source>
        <dbReference type="Proteomes" id="UP001212008"/>
    </source>
</evidence>
<proteinExistence type="predicted"/>
<evidence type="ECO:0000313" key="8">
    <source>
        <dbReference type="Proteomes" id="UP000261031"/>
    </source>
</evidence>
<dbReference type="EMBL" id="CABHOD010000004">
    <property type="protein sequence ID" value="VUX63104.1"/>
    <property type="molecule type" value="Genomic_DNA"/>
</dbReference>
<evidence type="ECO:0000313" key="9">
    <source>
        <dbReference type="Proteomes" id="UP000331308"/>
    </source>
</evidence>
<dbReference type="Gene3D" id="3.10.105.10">
    <property type="entry name" value="Dipeptide-binding Protein, Domain 3"/>
    <property type="match status" value="1"/>
</dbReference>
<evidence type="ECO:0000256" key="1">
    <source>
        <dbReference type="SAM" id="SignalP"/>
    </source>
</evidence>
<feature type="signal peptide" evidence="1">
    <location>
        <begin position="1"/>
        <end position="27"/>
    </location>
</feature>
<feature type="chain" id="PRO_5044593331" evidence="1">
    <location>
        <begin position="28"/>
        <end position="550"/>
    </location>
</feature>
<dbReference type="EMBL" id="CABWJV010000003">
    <property type="protein sequence ID" value="VWQ21197.1"/>
    <property type="molecule type" value="Genomic_DNA"/>
</dbReference>
<evidence type="ECO:0000313" key="4">
    <source>
        <dbReference type="EMBL" id="MDB6491676.1"/>
    </source>
</evidence>
<reference evidence="5 8" key="1">
    <citation type="submission" date="2018-08" db="EMBL/GenBank/DDBJ databases">
        <title>A genome reference for cultivated species of the human gut microbiota.</title>
        <authorList>
            <person name="Zou Y."/>
            <person name="Xue W."/>
            <person name="Luo G."/>
        </authorList>
    </citation>
    <scope>NUCLEOTIDE SEQUENCE [LARGE SCALE GENOMIC DNA]</scope>
    <source>
        <strain evidence="5 8">OF05-12</strain>
    </source>
</reference>
<dbReference type="EMBL" id="JAHXEI010000006">
    <property type="protein sequence ID" value="MCB4880479.1"/>
    <property type="molecule type" value="Genomic_DNA"/>
</dbReference>
<dbReference type="GO" id="GO:0042597">
    <property type="term" value="C:periplasmic space"/>
    <property type="evidence" value="ECO:0007669"/>
    <property type="project" value="UniProtKB-ARBA"/>
</dbReference>
<dbReference type="EMBL" id="JAQKRA010000002">
    <property type="protein sequence ID" value="MDB6491676.1"/>
    <property type="molecule type" value="Genomic_DNA"/>
</dbReference>
<dbReference type="InterPro" id="IPR000914">
    <property type="entry name" value="SBP_5_dom"/>
</dbReference>
<dbReference type="Proteomes" id="UP001212008">
    <property type="component" value="Unassembled WGS sequence"/>
</dbReference>
<protein>
    <submittedName>
        <fullName evidence="5">ABC transporter substrate-binding protein</fullName>
    </submittedName>
    <submittedName>
        <fullName evidence="6">Oligopeptide-binding protein OppA</fullName>
    </submittedName>
</protein>
<organism evidence="5 8">
    <name type="scientific">Bifidobacterium pseudocatenulatum</name>
    <dbReference type="NCBI Taxonomy" id="28026"/>
    <lineage>
        <taxon>Bacteria</taxon>
        <taxon>Bacillati</taxon>
        <taxon>Actinomycetota</taxon>
        <taxon>Actinomycetes</taxon>
        <taxon>Bifidobacteriales</taxon>
        <taxon>Bifidobacteriaceae</taxon>
        <taxon>Bifidobacterium</taxon>
    </lineage>
</organism>
<dbReference type="RefSeq" id="WP_004220523.1">
    <property type="nucleotide sequence ID" value="NZ_AP031419.1"/>
</dbReference>
<dbReference type="EMBL" id="QSWD01000003">
    <property type="protein sequence ID" value="RGP02774.1"/>
    <property type="molecule type" value="Genomic_DNA"/>
</dbReference>
<dbReference type="Gene3D" id="3.40.190.10">
    <property type="entry name" value="Periplasmic binding protein-like II"/>
    <property type="match status" value="1"/>
</dbReference>
<evidence type="ECO:0000313" key="5">
    <source>
        <dbReference type="EMBL" id="RGP02774.1"/>
    </source>
</evidence>
<evidence type="ECO:0000313" key="7">
    <source>
        <dbReference type="EMBL" id="VWQ21197.1"/>
    </source>
</evidence>
<dbReference type="GO" id="GO:1904680">
    <property type="term" value="F:peptide transmembrane transporter activity"/>
    <property type="evidence" value="ECO:0007669"/>
    <property type="project" value="TreeGrafter"/>
</dbReference>
<accession>A0A3E5HMS4</accession>
<dbReference type="CDD" id="cd00995">
    <property type="entry name" value="PBP2_NikA_DppA_OppA_like"/>
    <property type="match status" value="1"/>
</dbReference>
<dbReference type="Proteomes" id="UP000331308">
    <property type="component" value="Unassembled WGS sequence"/>
</dbReference>
<dbReference type="GO" id="GO:0015833">
    <property type="term" value="P:peptide transport"/>
    <property type="evidence" value="ECO:0007669"/>
    <property type="project" value="TreeGrafter"/>
</dbReference>
<feature type="domain" description="Solute-binding protein family 5" evidence="2">
    <location>
        <begin position="81"/>
        <end position="464"/>
    </location>
</feature>
<dbReference type="InterPro" id="IPR039424">
    <property type="entry name" value="SBP_5"/>
</dbReference>
<reference evidence="3" key="4">
    <citation type="submission" date="2021-07" db="EMBL/GenBank/DDBJ databases">
        <title>Xylan utilisation by Bifidobacterium pseudocatenulatum.</title>
        <authorList>
            <person name="Watanabe Y."/>
        </authorList>
    </citation>
    <scope>NUCLEOTIDE SEQUENCE</scope>
    <source>
        <strain evidence="3">YIT12824</strain>
    </source>
</reference>
<dbReference type="Pfam" id="PF00496">
    <property type="entry name" value="SBP_bac_5"/>
    <property type="match status" value="1"/>
</dbReference>
<dbReference type="PANTHER" id="PTHR30290">
    <property type="entry name" value="PERIPLASMIC BINDING COMPONENT OF ABC TRANSPORTER"/>
    <property type="match status" value="1"/>
</dbReference>
<evidence type="ECO:0000313" key="10">
    <source>
        <dbReference type="Proteomes" id="UP000494211"/>
    </source>
</evidence>
<reference evidence="4 11" key="5">
    <citation type="submission" date="2023-01" db="EMBL/GenBank/DDBJ databases">
        <title>Human gut microbiome strain richness.</title>
        <authorList>
            <person name="Chen-Liaw A."/>
        </authorList>
    </citation>
    <scope>NUCLEOTIDE SEQUENCE [LARGE SCALE GENOMIC DNA]</scope>
    <source>
        <strain evidence="4 11">RTP21311st1_C8_RTP21311_201001</strain>
    </source>
</reference>
<sequence length="550" mass="59251">MKKKALAFAAAACAFGMLLSGCGSSNGSDTAAEGANIITAYNSEPQHPLIPGNTNETGGGKPVDLLFSRLISFDAKGNASNEVAESITANDDATQYDIKLKDGWKFTDGTDVTAESFTKAWSYVANAKNGMVGSSFFSTIKGYDALQDTDNLKGDEQLEGLKIVNDHEFTVDLNKSDSVFAIKVGYSAFAPLPESFYDDTDAFGEAPVGNGPYKFQSWDHDNEIVLVKNPDYKGNRTPKNDGVTFKVYTKDDAAYADIQSGALDVMESVPASATKTFETDETVQAYNKAGSVIQQFTIPSSLKHFEAGTEEGTLRRQAISMAINRENICDKVLNGTGTPAVDFTSPLTPGYSDSLKGVGNLKYNEKKAKELWEKANAISPWTSDDKLTFAYNADGGHETTYTAVVNSINNTLGSEVAATNPYPTFNDYRTAVSDRKVQGAFRSGWQPDYPSAENYLVANYASAAADGNGSNDGDYKNSEFDDLCSKAAAAQTTDEANKLYQQAQEVLLNDLPAVPLYYANAYGVAATGVSGFEMNWQNLPVYENMTKSGK</sequence>
<dbReference type="PROSITE" id="PS51257">
    <property type="entry name" value="PROKAR_LIPOPROTEIN"/>
    <property type="match status" value="1"/>
</dbReference>
<dbReference type="SUPFAM" id="SSF53850">
    <property type="entry name" value="Periplasmic binding protein-like II"/>
    <property type="match status" value="1"/>
</dbReference>
<name>A0A3E5HMS4_BIFPS</name>
<dbReference type="InterPro" id="IPR030678">
    <property type="entry name" value="Peptide/Ni-bd"/>
</dbReference>
<dbReference type="PANTHER" id="PTHR30290:SF83">
    <property type="entry name" value="ABC TRANSPORTER SUBSTRATE-BINDING PROTEIN"/>
    <property type="match status" value="1"/>
</dbReference>
<dbReference type="Proteomes" id="UP001197735">
    <property type="component" value="Unassembled WGS sequence"/>
</dbReference>
<reference evidence="7 10" key="3">
    <citation type="submission" date="2019-10" db="EMBL/GenBank/DDBJ databases">
        <authorList>
            <consortium name="Melissa Lawson"/>
            <person name="O'neill I."/>
        </authorList>
    </citation>
    <scope>NUCLEOTIDE SEQUENCE [LARGE SCALE GENOMIC DNA]</scope>
    <source>
        <strain evidence="7">LH_658</strain>
    </source>
</reference>
<dbReference type="Proteomes" id="UP000261031">
    <property type="component" value="Unassembled WGS sequence"/>
</dbReference>
<comment type="caution">
    <text evidence="5">The sequence shown here is derived from an EMBL/GenBank/DDBJ whole genome shotgun (WGS) entry which is preliminary data.</text>
</comment>
<gene>
    <name evidence="6" type="primary">oppA_1</name>
    <name evidence="7" type="ORF">BIFLH658_01303</name>
    <name evidence="6" type="ORF">BPLFYP29_00752</name>
    <name evidence="5" type="ORF">DXA79_06060</name>
    <name evidence="3" type="ORF">KZP06_07045</name>
    <name evidence="4" type="ORF">PMN70_05630</name>
</gene>
<evidence type="ECO:0000259" key="2">
    <source>
        <dbReference type="Pfam" id="PF00496"/>
    </source>
</evidence>